<evidence type="ECO:0000256" key="2">
    <source>
        <dbReference type="ARBA" id="ARBA00009209"/>
    </source>
</evidence>
<evidence type="ECO:0000256" key="8">
    <source>
        <dbReference type="SAM" id="SignalP"/>
    </source>
</evidence>
<dbReference type="InterPro" id="IPR002037">
    <property type="entry name" value="Glyco_hydro_8"/>
</dbReference>
<sequence>MLSALPLPLLLSACLLLAAPGRAQRAPSNGAGAYATGQYRDLFQENGHSPQASAAKIEAAFQQLFYGDSTQAIYFRAGRNANGPLAYVSDLPHHDVRSEGMSYAMMIAVQLGKKAEFDAVWNWSVSKMYVRDPAHPSAGYFCWSLRPDGTPNSETPAPDGEEYYAMALYFAAHRWGNGAGIYDYQAWAANILTTMRHHSLKSGPTRYGVRSVGAMVDEPTRQIRFVPDAKGSQFTDPSYHLPAFYELWARWGPAADRAFWAAAADSSRRFFQRAANPQTGLAPDYANFDGTPHAAAFNPNATKFSFDAWRTASNWSVDWAWWHRAPQEPVLSNRIQAFFAGQGLGRYGCQYTLAGQLLDPRHAGGLVATNAVASLAATHQPLARDFVEELWRAPVPHIWVERYYDGLLHLMSLLHCSGQYRIWLPKK</sequence>
<keyword evidence="7" id="KW-0624">Polysaccharide degradation</keyword>
<dbReference type="GO" id="GO:0030245">
    <property type="term" value="P:cellulose catabolic process"/>
    <property type="evidence" value="ECO:0007669"/>
    <property type="project" value="UniProtKB-KW"/>
</dbReference>
<evidence type="ECO:0000313" key="9">
    <source>
        <dbReference type="EMBL" id="NML66457.1"/>
    </source>
</evidence>
<dbReference type="Gene3D" id="1.50.10.10">
    <property type="match status" value="1"/>
</dbReference>
<comment type="similarity">
    <text evidence="2">Belongs to the glycosyl hydrolase 8 (cellulase D) family.</text>
</comment>
<dbReference type="EC" id="3.2.1.4" evidence="3"/>
<proteinExistence type="inferred from homology"/>
<comment type="catalytic activity">
    <reaction evidence="1">
        <text>Endohydrolysis of (1-&gt;4)-beta-D-glucosidic linkages in cellulose, lichenin and cereal beta-D-glucans.</text>
        <dbReference type="EC" id="3.2.1.4"/>
    </reaction>
</comment>
<dbReference type="SUPFAM" id="SSF48208">
    <property type="entry name" value="Six-hairpin glycosidases"/>
    <property type="match status" value="1"/>
</dbReference>
<dbReference type="AlphaFoldDB" id="A0A7Y0AFP3"/>
<organism evidence="9 10">
    <name type="scientific">Hymenobacter polaris</name>
    <dbReference type="NCBI Taxonomy" id="2682546"/>
    <lineage>
        <taxon>Bacteria</taxon>
        <taxon>Pseudomonadati</taxon>
        <taxon>Bacteroidota</taxon>
        <taxon>Cytophagia</taxon>
        <taxon>Cytophagales</taxon>
        <taxon>Hymenobacteraceae</taxon>
        <taxon>Hymenobacter</taxon>
    </lineage>
</organism>
<name>A0A7Y0AFP3_9BACT</name>
<evidence type="ECO:0000313" key="10">
    <source>
        <dbReference type="Proteomes" id="UP000559626"/>
    </source>
</evidence>
<gene>
    <name evidence="9" type="ORF">HHL22_14695</name>
</gene>
<keyword evidence="10" id="KW-1185">Reference proteome</keyword>
<dbReference type="InterPro" id="IPR008928">
    <property type="entry name" value="6-hairpin_glycosidase_sf"/>
</dbReference>
<keyword evidence="4 9" id="KW-0378">Hydrolase</keyword>
<keyword evidence="6" id="KW-0326">Glycosidase</keyword>
<dbReference type="Pfam" id="PF01270">
    <property type="entry name" value="Glyco_hydro_8"/>
    <property type="match status" value="1"/>
</dbReference>
<keyword evidence="5" id="KW-0136">Cellulose degradation</keyword>
<evidence type="ECO:0000256" key="3">
    <source>
        <dbReference type="ARBA" id="ARBA00012601"/>
    </source>
</evidence>
<dbReference type="PRINTS" id="PR00735">
    <property type="entry name" value="GLHYDRLASE8"/>
</dbReference>
<feature type="signal peptide" evidence="8">
    <location>
        <begin position="1"/>
        <end position="18"/>
    </location>
</feature>
<keyword evidence="8" id="KW-0732">Signal</keyword>
<evidence type="ECO:0000256" key="6">
    <source>
        <dbReference type="ARBA" id="ARBA00023295"/>
    </source>
</evidence>
<evidence type="ECO:0000256" key="7">
    <source>
        <dbReference type="ARBA" id="ARBA00023326"/>
    </source>
</evidence>
<keyword evidence="7" id="KW-0119">Carbohydrate metabolism</keyword>
<protein>
    <recommendedName>
        <fullName evidence="3">cellulase</fullName>
        <ecNumber evidence="3">3.2.1.4</ecNumber>
    </recommendedName>
</protein>
<feature type="chain" id="PRO_5030864269" description="cellulase" evidence="8">
    <location>
        <begin position="19"/>
        <end position="427"/>
    </location>
</feature>
<reference evidence="9 10" key="1">
    <citation type="submission" date="2020-04" db="EMBL/GenBank/DDBJ databases">
        <title>Hymenobacter polaris sp. nov., isolated from Arctic soil.</title>
        <authorList>
            <person name="Dahal R.H."/>
        </authorList>
    </citation>
    <scope>NUCLEOTIDE SEQUENCE [LARGE SCALE GENOMIC DNA]</scope>
    <source>
        <strain evidence="9 10">RP-2-7</strain>
    </source>
</reference>
<comment type="caution">
    <text evidence="9">The sequence shown here is derived from an EMBL/GenBank/DDBJ whole genome shotgun (WGS) entry which is preliminary data.</text>
</comment>
<evidence type="ECO:0000256" key="5">
    <source>
        <dbReference type="ARBA" id="ARBA00023001"/>
    </source>
</evidence>
<accession>A0A7Y0AFP3</accession>
<dbReference type="EMBL" id="JABBGH010000002">
    <property type="protein sequence ID" value="NML66457.1"/>
    <property type="molecule type" value="Genomic_DNA"/>
</dbReference>
<evidence type="ECO:0000256" key="1">
    <source>
        <dbReference type="ARBA" id="ARBA00000966"/>
    </source>
</evidence>
<dbReference type="RefSeq" id="WP_169532098.1">
    <property type="nucleotide sequence ID" value="NZ_JABBGH010000002.1"/>
</dbReference>
<evidence type="ECO:0000256" key="4">
    <source>
        <dbReference type="ARBA" id="ARBA00022801"/>
    </source>
</evidence>
<dbReference type="GO" id="GO:0008810">
    <property type="term" value="F:cellulase activity"/>
    <property type="evidence" value="ECO:0007669"/>
    <property type="project" value="UniProtKB-EC"/>
</dbReference>
<dbReference type="Proteomes" id="UP000559626">
    <property type="component" value="Unassembled WGS sequence"/>
</dbReference>
<dbReference type="InterPro" id="IPR012341">
    <property type="entry name" value="6hp_glycosidase-like_sf"/>
</dbReference>